<feature type="region of interest" description="Disordered" evidence="1">
    <location>
        <begin position="225"/>
        <end position="276"/>
    </location>
</feature>
<name>A0ABR3XTV4_9PEZI</name>
<evidence type="ECO:0000259" key="3">
    <source>
        <dbReference type="Pfam" id="PF24535"/>
    </source>
</evidence>
<organism evidence="4 5">
    <name type="scientific">Phialemonium thermophilum</name>
    <dbReference type="NCBI Taxonomy" id="223376"/>
    <lineage>
        <taxon>Eukaryota</taxon>
        <taxon>Fungi</taxon>
        <taxon>Dikarya</taxon>
        <taxon>Ascomycota</taxon>
        <taxon>Pezizomycotina</taxon>
        <taxon>Sordariomycetes</taxon>
        <taxon>Sordariomycetidae</taxon>
        <taxon>Cephalothecales</taxon>
        <taxon>Cephalothecaceae</taxon>
        <taxon>Phialemonium</taxon>
    </lineage>
</organism>
<evidence type="ECO:0000256" key="2">
    <source>
        <dbReference type="SAM" id="Phobius"/>
    </source>
</evidence>
<evidence type="ECO:0000313" key="4">
    <source>
        <dbReference type="EMBL" id="KAL1879378.1"/>
    </source>
</evidence>
<proteinExistence type="predicted"/>
<reference evidence="4 5" key="1">
    <citation type="journal article" date="2024" name="Commun. Biol.">
        <title>Comparative genomic analysis of thermophilic fungi reveals convergent evolutionary adaptations and gene losses.</title>
        <authorList>
            <person name="Steindorff A.S."/>
            <person name="Aguilar-Pontes M.V."/>
            <person name="Robinson A.J."/>
            <person name="Andreopoulos B."/>
            <person name="LaButti K."/>
            <person name="Kuo A."/>
            <person name="Mondo S."/>
            <person name="Riley R."/>
            <person name="Otillar R."/>
            <person name="Haridas S."/>
            <person name="Lipzen A."/>
            <person name="Grimwood J."/>
            <person name="Schmutz J."/>
            <person name="Clum A."/>
            <person name="Reid I.D."/>
            <person name="Moisan M.C."/>
            <person name="Butler G."/>
            <person name="Nguyen T.T.M."/>
            <person name="Dewar K."/>
            <person name="Conant G."/>
            <person name="Drula E."/>
            <person name="Henrissat B."/>
            <person name="Hansel C."/>
            <person name="Singer S."/>
            <person name="Hutchinson M.I."/>
            <person name="de Vries R.P."/>
            <person name="Natvig D.O."/>
            <person name="Powell A.J."/>
            <person name="Tsang A."/>
            <person name="Grigoriev I.V."/>
        </authorList>
    </citation>
    <scope>NUCLEOTIDE SEQUENCE [LARGE SCALE GENOMIC DNA]</scope>
    <source>
        <strain evidence="4 5">ATCC 24622</strain>
    </source>
</reference>
<evidence type="ECO:0000256" key="1">
    <source>
        <dbReference type="SAM" id="MobiDB-lite"/>
    </source>
</evidence>
<protein>
    <recommendedName>
        <fullName evidence="3">DUF7598 domain-containing protein</fullName>
    </recommendedName>
</protein>
<keyword evidence="2" id="KW-0472">Membrane</keyword>
<dbReference type="Proteomes" id="UP001586593">
    <property type="component" value="Unassembled WGS sequence"/>
</dbReference>
<dbReference type="Pfam" id="PF24535">
    <property type="entry name" value="DUF7598"/>
    <property type="match status" value="1"/>
</dbReference>
<feature type="compositionally biased region" description="Basic and acidic residues" evidence="1">
    <location>
        <begin position="225"/>
        <end position="234"/>
    </location>
</feature>
<gene>
    <name evidence="4" type="ORF">VTK73DRAFT_7015</name>
</gene>
<feature type="transmembrane region" description="Helical" evidence="2">
    <location>
        <begin position="54"/>
        <end position="74"/>
    </location>
</feature>
<accession>A0ABR3XTV4</accession>
<evidence type="ECO:0000313" key="5">
    <source>
        <dbReference type="Proteomes" id="UP001586593"/>
    </source>
</evidence>
<feature type="transmembrane region" description="Helical" evidence="2">
    <location>
        <begin position="20"/>
        <end position="42"/>
    </location>
</feature>
<keyword evidence="2" id="KW-0812">Transmembrane</keyword>
<keyword evidence="2" id="KW-1133">Transmembrane helix</keyword>
<feature type="transmembrane region" description="Helical" evidence="2">
    <location>
        <begin position="95"/>
        <end position="111"/>
    </location>
</feature>
<keyword evidence="5" id="KW-1185">Reference proteome</keyword>
<comment type="caution">
    <text evidence="4">The sequence shown here is derived from an EMBL/GenBank/DDBJ whole genome shotgun (WGS) entry which is preliminary data.</text>
</comment>
<dbReference type="InterPro" id="IPR056019">
    <property type="entry name" value="DUF7598"/>
</dbReference>
<sequence>MFSLGARPNIRGFGHIFLQVLRPLTMIGLLSVMASSWAMVVMSGLTGHFSFFEAMTHVFSSIIALCLFVSELDMVRAIGNYFSRNWPALSPSHSLAWLGLAMVMLGCQLLGDQNNDAYSQKNLGMSVWRLLLASGILSVTFGFVNILSSIIFRDGANGITCRQIRSDGNLAQPPVAKDAYFDAKSLRSTSLRRKDEEQVSAARRLTRVLNPKNFRKSKIQISKPIIHDQDRDIEQGNSGYGDRSSPIVPTVQRPPTALHPAYTGGSRYSEAHMSRF</sequence>
<feature type="domain" description="DUF7598" evidence="3">
    <location>
        <begin position="14"/>
        <end position="151"/>
    </location>
</feature>
<feature type="transmembrane region" description="Helical" evidence="2">
    <location>
        <begin position="131"/>
        <end position="152"/>
    </location>
</feature>
<dbReference type="EMBL" id="JAZHXJ010000042">
    <property type="protein sequence ID" value="KAL1879378.1"/>
    <property type="molecule type" value="Genomic_DNA"/>
</dbReference>